<evidence type="ECO:0000256" key="1">
    <source>
        <dbReference type="SAM" id="Phobius"/>
    </source>
</evidence>
<keyword evidence="1" id="KW-1133">Transmembrane helix</keyword>
<name>A0A0D2LJD0_HYPSF</name>
<dbReference type="EMBL" id="KN817523">
    <property type="protein sequence ID" value="KJA27742.1"/>
    <property type="molecule type" value="Genomic_DNA"/>
</dbReference>
<organism evidence="2 3">
    <name type="scientific">Hypholoma sublateritium (strain FD-334 SS-4)</name>
    <dbReference type="NCBI Taxonomy" id="945553"/>
    <lineage>
        <taxon>Eukaryota</taxon>
        <taxon>Fungi</taxon>
        <taxon>Dikarya</taxon>
        <taxon>Basidiomycota</taxon>
        <taxon>Agaricomycotina</taxon>
        <taxon>Agaricomycetes</taxon>
        <taxon>Agaricomycetidae</taxon>
        <taxon>Agaricales</taxon>
        <taxon>Agaricineae</taxon>
        <taxon>Strophariaceae</taxon>
        <taxon>Hypholoma</taxon>
    </lineage>
</organism>
<gene>
    <name evidence="2" type="ORF">HYPSUDRAFT_34872</name>
</gene>
<keyword evidence="3" id="KW-1185">Reference proteome</keyword>
<keyword evidence="1" id="KW-0812">Transmembrane</keyword>
<dbReference type="Proteomes" id="UP000054270">
    <property type="component" value="Unassembled WGS sequence"/>
</dbReference>
<reference evidence="3" key="1">
    <citation type="submission" date="2014-04" db="EMBL/GenBank/DDBJ databases">
        <title>Evolutionary Origins and Diversification of the Mycorrhizal Mutualists.</title>
        <authorList>
            <consortium name="DOE Joint Genome Institute"/>
            <consortium name="Mycorrhizal Genomics Consortium"/>
            <person name="Kohler A."/>
            <person name="Kuo A."/>
            <person name="Nagy L.G."/>
            <person name="Floudas D."/>
            <person name="Copeland A."/>
            <person name="Barry K.W."/>
            <person name="Cichocki N."/>
            <person name="Veneault-Fourrey C."/>
            <person name="LaButti K."/>
            <person name="Lindquist E.A."/>
            <person name="Lipzen A."/>
            <person name="Lundell T."/>
            <person name="Morin E."/>
            <person name="Murat C."/>
            <person name="Riley R."/>
            <person name="Ohm R."/>
            <person name="Sun H."/>
            <person name="Tunlid A."/>
            <person name="Henrissat B."/>
            <person name="Grigoriev I.V."/>
            <person name="Hibbett D.S."/>
            <person name="Martin F."/>
        </authorList>
    </citation>
    <scope>NUCLEOTIDE SEQUENCE [LARGE SCALE GENOMIC DNA]</scope>
    <source>
        <strain evidence="3">FD-334 SS-4</strain>
    </source>
</reference>
<dbReference type="AlphaFoldDB" id="A0A0D2LJD0"/>
<accession>A0A0D2LJD0</accession>
<evidence type="ECO:0000313" key="2">
    <source>
        <dbReference type="EMBL" id="KJA27742.1"/>
    </source>
</evidence>
<evidence type="ECO:0000313" key="3">
    <source>
        <dbReference type="Proteomes" id="UP000054270"/>
    </source>
</evidence>
<sequence length="58" mass="6512">MLLIRWAPLLRFLLFHVLEIIVLISVCTNCTSMPIQVSSDPALCIHAHGQSITLDGFY</sequence>
<keyword evidence="1" id="KW-0472">Membrane</keyword>
<proteinExistence type="predicted"/>
<feature type="transmembrane region" description="Helical" evidence="1">
    <location>
        <begin position="12"/>
        <end position="35"/>
    </location>
</feature>
<protein>
    <submittedName>
        <fullName evidence="2">Uncharacterized protein</fullName>
    </submittedName>
</protein>